<dbReference type="VEuPathDB" id="TriTrypDB:TcIL3000_7_1580"/>
<sequence length="195" mass="22690">MSGTECLNTQPSCMPVQIYTYTRIYIYIYKLHFLRSNLFFVVSSAAETYRVCVTWFSHTSWHVESACVGEYVFFSFSFFTTDRKRVLAHLSYRRCFNTLSVYVSLIYLLSLVLCLNALTPPPSLFFEYKKIGVSMCGFLLNYLTHHTSNPPCNGGRKKKKCISLLQRNPYVLTCLLFFFFYIKLPLSLCLLRTAL</sequence>
<reference evidence="2" key="1">
    <citation type="journal article" date="2012" name="Proc. Natl. Acad. Sci. U.S.A.">
        <title>Antigenic diversity is generated by distinct evolutionary mechanisms in African trypanosome species.</title>
        <authorList>
            <person name="Jackson A.P."/>
            <person name="Berry A."/>
            <person name="Aslett M."/>
            <person name="Allison H.C."/>
            <person name="Burton P."/>
            <person name="Vavrova-Anderson J."/>
            <person name="Brown R."/>
            <person name="Browne H."/>
            <person name="Corton N."/>
            <person name="Hauser H."/>
            <person name="Gamble J."/>
            <person name="Gilderthorp R."/>
            <person name="Marcello L."/>
            <person name="McQuillan J."/>
            <person name="Otto T.D."/>
            <person name="Quail M.A."/>
            <person name="Sanders M.J."/>
            <person name="van Tonder A."/>
            <person name="Ginger M.L."/>
            <person name="Field M.C."/>
            <person name="Barry J.D."/>
            <person name="Hertz-Fowler C."/>
            <person name="Berriman M."/>
        </authorList>
    </citation>
    <scope>NUCLEOTIDE SEQUENCE</scope>
    <source>
        <strain evidence="2">IL3000</strain>
    </source>
</reference>
<keyword evidence="1" id="KW-1133">Transmembrane helix</keyword>
<gene>
    <name evidence="2" type="ORF">TCIL3000_7_1580</name>
</gene>
<keyword evidence="1" id="KW-0812">Transmembrane</keyword>
<protein>
    <submittedName>
        <fullName evidence="2">Uncharacterized protein TCIL3000_7_1580</fullName>
    </submittedName>
</protein>
<dbReference type="AlphaFoldDB" id="G0UPP0"/>
<accession>G0UPP0</accession>
<dbReference type="EMBL" id="HE575320">
    <property type="protein sequence ID" value="CCC91351.1"/>
    <property type="molecule type" value="Genomic_DNA"/>
</dbReference>
<keyword evidence="1" id="KW-0472">Membrane</keyword>
<organism evidence="2">
    <name type="scientific">Trypanosoma congolense (strain IL3000)</name>
    <dbReference type="NCBI Taxonomy" id="1068625"/>
    <lineage>
        <taxon>Eukaryota</taxon>
        <taxon>Discoba</taxon>
        <taxon>Euglenozoa</taxon>
        <taxon>Kinetoplastea</taxon>
        <taxon>Metakinetoplastina</taxon>
        <taxon>Trypanosomatida</taxon>
        <taxon>Trypanosomatidae</taxon>
        <taxon>Trypanosoma</taxon>
        <taxon>Nannomonas</taxon>
    </lineage>
</organism>
<name>G0UPP0_TRYCI</name>
<feature type="transmembrane region" description="Helical" evidence="1">
    <location>
        <begin position="99"/>
        <end position="118"/>
    </location>
</feature>
<feature type="transmembrane region" description="Helical" evidence="1">
    <location>
        <begin position="170"/>
        <end position="191"/>
    </location>
</feature>
<proteinExistence type="predicted"/>
<evidence type="ECO:0000256" key="1">
    <source>
        <dbReference type="SAM" id="Phobius"/>
    </source>
</evidence>
<evidence type="ECO:0000313" key="2">
    <source>
        <dbReference type="EMBL" id="CCC91351.1"/>
    </source>
</evidence>